<dbReference type="PANTHER" id="PTHR43185">
    <property type="entry name" value="FERROUS IRON TRANSPORT PROTEIN B"/>
    <property type="match status" value="1"/>
</dbReference>
<dbReference type="GO" id="GO:0015093">
    <property type="term" value="F:ferrous iron transmembrane transporter activity"/>
    <property type="evidence" value="ECO:0007669"/>
    <property type="project" value="TreeGrafter"/>
</dbReference>
<dbReference type="SUPFAM" id="SSF52540">
    <property type="entry name" value="P-loop containing nucleoside triphosphate hydrolases"/>
    <property type="match status" value="1"/>
</dbReference>
<evidence type="ECO:0000313" key="2">
    <source>
        <dbReference type="EMBL" id="HIQ61885.1"/>
    </source>
</evidence>
<reference evidence="2" key="2">
    <citation type="journal article" date="2021" name="PeerJ">
        <title>Extensive microbial diversity within the chicken gut microbiome revealed by metagenomics and culture.</title>
        <authorList>
            <person name="Gilroy R."/>
            <person name="Ravi A."/>
            <person name="Getino M."/>
            <person name="Pursley I."/>
            <person name="Horton D.L."/>
            <person name="Alikhan N.F."/>
            <person name="Baker D."/>
            <person name="Gharbi K."/>
            <person name="Hall N."/>
            <person name="Watson M."/>
            <person name="Adriaenssens E.M."/>
            <person name="Foster-Nyarko E."/>
            <person name="Jarju S."/>
            <person name="Secka A."/>
            <person name="Antonio M."/>
            <person name="Oren A."/>
            <person name="Chaudhuri R.R."/>
            <person name="La Ragione R."/>
            <person name="Hildebrand F."/>
            <person name="Pallen M.J."/>
        </authorList>
    </citation>
    <scope>NUCLEOTIDE SEQUENCE</scope>
    <source>
        <strain evidence="2">ChiGjej2B2-12916</strain>
    </source>
</reference>
<gene>
    <name evidence="2" type="ORF">IAD31_09910</name>
</gene>
<dbReference type="EMBL" id="DVFO01000106">
    <property type="protein sequence ID" value="HIQ61885.1"/>
    <property type="molecule type" value="Genomic_DNA"/>
</dbReference>
<dbReference type="PANTHER" id="PTHR43185:SF2">
    <property type="entry name" value="FERROUS IRON TRANSPORT PROTEIN B"/>
    <property type="match status" value="1"/>
</dbReference>
<dbReference type="Pfam" id="PF02421">
    <property type="entry name" value="FeoB_N"/>
    <property type="match status" value="1"/>
</dbReference>
<comment type="caution">
    <text evidence="2">The sequence shown here is derived from an EMBL/GenBank/DDBJ whole genome shotgun (WGS) entry which is preliminary data.</text>
</comment>
<dbReference type="Gene3D" id="3.40.50.300">
    <property type="entry name" value="P-loop containing nucleotide triphosphate hydrolases"/>
    <property type="match status" value="1"/>
</dbReference>
<feature type="domain" description="FeoB-type G" evidence="1">
    <location>
        <begin position="1"/>
        <end position="166"/>
    </location>
</feature>
<name>A0A9D0YU51_9FIRM</name>
<dbReference type="GO" id="GO:0005525">
    <property type="term" value="F:GTP binding"/>
    <property type="evidence" value="ECO:0007669"/>
    <property type="project" value="InterPro"/>
</dbReference>
<sequence>MRIALTGNPNSGKTTMYNALTGRSERVGNWAGVTVDKKESPVKPQFNPRGVDLVAVDLPGAYSMSPFTSEESITSSYVRQERPDVIVNIVDATNSSRSLFFTTQLLELGIPVVVALNKQDLNEKKGTNIDVPALSRALNCPVVETVSTSQKGLAQVIQAAAIGYIVKKKKSGAHCIGCPDGGSCSHCQGGGSCHCHK</sequence>
<dbReference type="InterPro" id="IPR050860">
    <property type="entry name" value="FeoB_GTPase"/>
</dbReference>
<dbReference type="InterPro" id="IPR030389">
    <property type="entry name" value="G_FEOB_dom"/>
</dbReference>
<reference evidence="2" key="1">
    <citation type="submission" date="2020-10" db="EMBL/GenBank/DDBJ databases">
        <authorList>
            <person name="Gilroy R."/>
        </authorList>
    </citation>
    <scope>NUCLEOTIDE SEQUENCE</scope>
    <source>
        <strain evidence="2">ChiGjej2B2-12916</strain>
    </source>
</reference>
<dbReference type="Proteomes" id="UP000886879">
    <property type="component" value="Unassembled WGS sequence"/>
</dbReference>
<organism evidence="2 3">
    <name type="scientific">Candidatus Enterenecus faecium</name>
    <dbReference type="NCBI Taxonomy" id="2840780"/>
    <lineage>
        <taxon>Bacteria</taxon>
        <taxon>Bacillati</taxon>
        <taxon>Bacillota</taxon>
        <taxon>Clostridia</taxon>
        <taxon>Eubacteriales</taxon>
        <taxon>Candidatus Enterenecus</taxon>
    </lineage>
</organism>
<proteinExistence type="predicted"/>
<evidence type="ECO:0000313" key="3">
    <source>
        <dbReference type="Proteomes" id="UP000886879"/>
    </source>
</evidence>
<evidence type="ECO:0000259" key="1">
    <source>
        <dbReference type="PROSITE" id="PS51711"/>
    </source>
</evidence>
<dbReference type="PROSITE" id="PS51711">
    <property type="entry name" value="G_FEOB"/>
    <property type="match status" value="1"/>
</dbReference>
<accession>A0A9D0YU51</accession>
<dbReference type="CDD" id="cd01879">
    <property type="entry name" value="FeoB"/>
    <property type="match status" value="1"/>
</dbReference>
<dbReference type="AlphaFoldDB" id="A0A9D0YU51"/>
<dbReference type="InterPro" id="IPR027417">
    <property type="entry name" value="P-loop_NTPase"/>
</dbReference>
<protein>
    <submittedName>
        <fullName evidence="2">50S ribosome-binding GTPase</fullName>
    </submittedName>
</protein>
<dbReference type="GO" id="GO:0005886">
    <property type="term" value="C:plasma membrane"/>
    <property type="evidence" value="ECO:0007669"/>
    <property type="project" value="TreeGrafter"/>
</dbReference>